<organism evidence="3 4">
    <name type="scientific">Streptomyces hainanensis</name>
    <dbReference type="NCBI Taxonomy" id="402648"/>
    <lineage>
        <taxon>Bacteria</taxon>
        <taxon>Bacillati</taxon>
        <taxon>Actinomycetota</taxon>
        <taxon>Actinomycetes</taxon>
        <taxon>Kitasatosporales</taxon>
        <taxon>Streptomycetaceae</taxon>
        <taxon>Streptomyces</taxon>
    </lineage>
</organism>
<reference evidence="3 4" key="1">
    <citation type="submission" date="2019-03" db="EMBL/GenBank/DDBJ databases">
        <title>Draft genome sequences of novel Actinobacteria.</title>
        <authorList>
            <person name="Sahin N."/>
            <person name="Ay H."/>
            <person name="Saygin H."/>
        </authorList>
    </citation>
    <scope>NUCLEOTIDE SEQUENCE [LARGE SCALE GENOMIC DNA]</scope>
    <source>
        <strain evidence="3 4">DSM 41900</strain>
    </source>
</reference>
<feature type="compositionally biased region" description="Basic and acidic residues" evidence="1">
    <location>
        <begin position="104"/>
        <end position="119"/>
    </location>
</feature>
<feature type="domain" description="DUF5709" evidence="2">
    <location>
        <begin position="102"/>
        <end position="150"/>
    </location>
</feature>
<protein>
    <recommendedName>
        <fullName evidence="2">DUF5709 domain-containing protein</fullName>
    </recommendedName>
</protein>
<keyword evidence="4" id="KW-1185">Reference proteome</keyword>
<dbReference type="OrthoDB" id="3212066at2"/>
<feature type="compositionally biased region" description="Acidic residues" evidence="1">
    <location>
        <begin position="19"/>
        <end position="40"/>
    </location>
</feature>
<dbReference type="EMBL" id="SMKI01000195">
    <property type="protein sequence ID" value="TDC73584.1"/>
    <property type="molecule type" value="Genomic_DNA"/>
</dbReference>
<proteinExistence type="predicted"/>
<feature type="compositionally biased region" description="Basic and acidic residues" evidence="1">
    <location>
        <begin position="61"/>
        <end position="72"/>
    </location>
</feature>
<evidence type="ECO:0000313" key="4">
    <source>
        <dbReference type="Proteomes" id="UP000295345"/>
    </source>
</evidence>
<evidence type="ECO:0000256" key="1">
    <source>
        <dbReference type="SAM" id="MobiDB-lite"/>
    </source>
</evidence>
<feature type="region of interest" description="Disordered" evidence="1">
    <location>
        <begin position="1"/>
        <end position="140"/>
    </location>
</feature>
<feature type="compositionally biased region" description="Acidic residues" evidence="1">
    <location>
        <begin position="73"/>
        <end position="85"/>
    </location>
</feature>
<dbReference type="Pfam" id="PF18970">
    <property type="entry name" value="DUF5709"/>
    <property type="match status" value="1"/>
</dbReference>
<accession>A0A4R4TDE0</accession>
<dbReference type="AlphaFoldDB" id="A0A4R4TDE0"/>
<gene>
    <name evidence="3" type="ORF">E1283_18870</name>
</gene>
<sequence length="161" mass="17090">MPDEEMGDEVYQPPRADTDDNPIDVDLDNALDEPQQDETLDQGYSPPEKSLAAGRFGTTAREQHDRKSLGERLDEENPEVAEEAGDGIGDQPGMAGEPIDGEVGDDRAGRLVKADERYPLRGGDGPSARDIGIDGGAASAEEAAVHVVTELGAEPPADERP</sequence>
<comment type="caution">
    <text evidence="3">The sequence shown here is derived from an EMBL/GenBank/DDBJ whole genome shotgun (WGS) entry which is preliminary data.</text>
</comment>
<name>A0A4R4TDE0_9ACTN</name>
<evidence type="ECO:0000259" key="2">
    <source>
        <dbReference type="Pfam" id="PF18970"/>
    </source>
</evidence>
<dbReference type="Proteomes" id="UP000295345">
    <property type="component" value="Unassembled WGS sequence"/>
</dbReference>
<evidence type="ECO:0000313" key="3">
    <source>
        <dbReference type="EMBL" id="TDC73584.1"/>
    </source>
</evidence>
<dbReference type="InterPro" id="IPR043763">
    <property type="entry name" value="DUF5709"/>
</dbReference>